<dbReference type="PIRSF" id="PIRSF000414">
    <property type="entry name" value="AICARFT_IMPCHas"/>
    <property type="match status" value="1"/>
</dbReference>
<feature type="domain" description="MGS-like" evidence="11">
    <location>
        <begin position="1"/>
        <end position="150"/>
    </location>
</feature>
<evidence type="ECO:0000256" key="6">
    <source>
        <dbReference type="ARBA" id="ARBA00022801"/>
    </source>
</evidence>
<dbReference type="InterPro" id="IPR024051">
    <property type="entry name" value="AICAR_Tfase_dup_dom_sf"/>
</dbReference>
<comment type="catalytic activity">
    <reaction evidence="9 10">
        <text>IMP + H2O = 5-formamido-1-(5-phospho-D-ribosyl)imidazole-4-carboxamide</text>
        <dbReference type="Rhea" id="RHEA:18445"/>
        <dbReference type="ChEBI" id="CHEBI:15377"/>
        <dbReference type="ChEBI" id="CHEBI:58053"/>
        <dbReference type="ChEBI" id="CHEBI:58467"/>
        <dbReference type="EC" id="3.5.4.10"/>
    </reaction>
</comment>
<keyword evidence="6 10" id="KW-0378">Hydrolase</keyword>
<dbReference type="GO" id="GO:0006189">
    <property type="term" value="P:'de novo' IMP biosynthetic process"/>
    <property type="evidence" value="ECO:0007669"/>
    <property type="project" value="UniProtKB-UniRule"/>
</dbReference>
<evidence type="ECO:0000256" key="4">
    <source>
        <dbReference type="ARBA" id="ARBA00022679"/>
    </source>
</evidence>
<dbReference type="EMBL" id="JACHEK010000001">
    <property type="protein sequence ID" value="MBB6142106.1"/>
    <property type="molecule type" value="Genomic_DNA"/>
</dbReference>
<sequence length="527" mass="55387">MSGNKQVRRALLSVTDKSGLGPFAKQLSELGVELVSTGGTARTLREAGLPVLDISELTGFPEMLDGRVKTLHPKVHGGILHIRGNAEHRAAVQAHDIQPIDMVVVNLYAFEKTAANPSASFAHLIENIDIGGPSMVRSAAKNFEDVAIVTAASDYEALAGELASNSGALSRETRWKLAKQAFAVTAAYDTAIANALEKIESAEQSDVPVRFADPAQAPFPQTLRISYPLAMSLRYGENPHQRAALYSDGSGLGIAGATQLQGKELSFNNLVDLDACWDLAQEFDAPGVAIIKHTNPCGAATGATILEAYQKALAADPVSAFGGVIGINREVDEAAAEEIAKLFVEAIAAPSFSEGAKARFAAKKNLRLVEVKPASVAQVLKQVSGGALLQDADHGHITAAELKIVTARQPSEDELAALLFAWRVCKHVKSNAIVYARNGQTLSVGAGQMSRVDAARFGALKAVLPLQGCVAASDAFFPFPDGLETVVSAGATAVIQPGGSVKDGDVIAAADRLGVAMVFTGMRHFRH</sequence>
<evidence type="ECO:0000259" key="11">
    <source>
        <dbReference type="PROSITE" id="PS51855"/>
    </source>
</evidence>
<evidence type="ECO:0000313" key="12">
    <source>
        <dbReference type="EMBL" id="MBB6142106.1"/>
    </source>
</evidence>
<comment type="domain">
    <text evidence="10">The IMP cyclohydrolase activity resides in the N-terminal region.</text>
</comment>
<comment type="pathway">
    <text evidence="2 10">Purine metabolism; IMP biosynthesis via de novo pathway; 5-formamido-1-(5-phospho-D-ribosyl)imidazole-4-carboxamide from 5-amino-1-(5-phospho-D-ribosyl)imidazole-4-carboxamide (10-formyl THF route): step 1/1.</text>
</comment>
<reference evidence="12 13" key="1">
    <citation type="submission" date="2020-08" db="EMBL/GenBank/DDBJ databases">
        <title>Genomic Encyclopedia of Type Strains, Phase IV (KMG-IV): sequencing the most valuable type-strain genomes for metagenomic binning, comparative biology and taxonomic classification.</title>
        <authorList>
            <person name="Goeker M."/>
        </authorList>
    </citation>
    <scope>NUCLEOTIDE SEQUENCE [LARGE SCALE GENOMIC DNA]</scope>
    <source>
        <strain evidence="12 13">DSM 103733</strain>
    </source>
</reference>
<keyword evidence="4 10" id="KW-0808">Transferase</keyword>
<dbReference type="SMART" id="SM00798">
    <property type="entry name" value="AICARFT_IMPCHas"/>
    <property type="match status" value="1"/>
</dbReference>
<evidence type="ECO:0000256" key="3">
    <source>
        <dbReference type="ARBA" id="ARBA00007667"/>
    </source>
</evidence>
<evidence type="ECO:0000256" key="8">
    <source>
        <dbReference type="ARBA" id="ARBA00050488"/>
    </source>
</evidence>
<dbReference type="PANTHER" id="PTHR11692">
    <property type="entry name" value="BIFUNCTIONAL PURINE BIOSYNTHESIS PROTEIN PURH"/>
    <property type="match status" value="1"/>
</dbReference>
<proteinExistence type="inferred from homology"/>
<dbReference type="Pfam" id="PF02142">
    <property type="entry name" value="MGS"/>
    <property type="match status" value="1"/>
</dbReference>
<keyword evidence="13" id="KW-1185">Reference proteome</keyword>
<keyword evidence="7 10" id="KW-0511">Multifunctional enzyme</keyword>
<dbReference type="Pfam" id="PF01808">
    <property type="entry name" value="AICARFT_IMPCHas"/>
    <property type="match status" value="1"/>
</dbReference>
<dbReference type="Gene3D" id="3.40.50.1380">
    <property type="entry name" value="Methylglyoxal synthase-like domain"/>
    <property type="match status" value="1"/>
</dbReference>
<dbReference type="AlphaFoldDB" id="A0A841JL85"/>
<comment type="catalytic activity">
    <reaction evidence="8 10">
        <text>(6R)-10-formyltetrahydrofolate + 5-amino-1-(5-phospho-beta-D-ribosyl)imidazole-4-carboxamide = 5-formamido-1-(5-phospho-D-ribosyl)imidazole-4-carboxamide + (6S)-5,6,7,8-tetrahydrofolate</text>
        <dbReference type="Rhea" id="RHEA:22192"/>
        <dbReference type="ChEBI" id="CHEBI:57453"/>
        <dbReference type="ChEBI" id="CHEBI:58467"/>
        <dbReference type="ChEBI" id="CHEBI:58475"/>
        <dbReference type="ChEBI" id="CHEBI:195366"/>
        <dbReference type="EC" id="2.1.2.3"/>
    </reaction>
</comment>
<dbReference type="SUPFAM" id="SSF53927">
    <property type="entry name" value="Cytidine deaminase-like"/>
    <property type="match status" value="1"/>
</dbReference>
<accession>A0A841JL85</accession>
<evidence type="ECO:0000256" key="2">
    <source>
        <dbReference type="ARBA" id="ARBA00004954"/>
    </source>
</evidence>
<dbReference type="PROSITE" id="PS51855">
    <property type="entry name" value="MGS"/>
    <property type="match status" value="1"/>
</dbReference>
<dbReference type="InterPro" id="IPR036914">
    <property type="entry name" value="MGS-like_dom_sf"/>
</dbReference>
<dbReference type="GO" id="GO:0004643">
    <property type="term" value="F:phosphoribosylaminoimidazolecarboxamide formyltransferase activity"/>
    <property type="evidence" value="ECO:0007669"/>
    <property type="project" value="UniProtKB-UniRule"/>
</dbReference>
<dbReference type="RefSeq" id="WP_050057377.1">
    <property type="nucleotide sequence ID" value="NZ_JACHEK010000001.1"/>
</dbReference>
<dbReference type="NCBIfam" id="NF002049">
    <property type="entry name" value="PRK00881.1"/>
    <property type="match status" value="1"/>
</dbReference>
<dbReference type="OrthoDB" id="9802065at2"/>
<protein>
    <recommendedName>
        <fullName evidence="10">Bifunctional purine biosynthesis protein PurH</fullName>
    </recommendedName>
    <domain>
        <recommendedName>
            <fullName evidence="10">Phosphoribosylaminoimidazolecarboxamide formyltransferase</fullName>
            <ecNumber evidence="10">2.1.2.3</ecNumber>
        </recommendedName>
        <alternativeName>
            <fullName evidence="10">AICAR transformylase</fullName>
        </alternativeName>
    </domain>
    <domain>
        <recommendedName>
            <fullName evidence="10">IMP cyclohydrolase</fullName>
            <ecNumber evidence="10">3.5.4.10</ecNumber>
        </recommendedName>
        <alternativeName>
            <fullName evidence="10">ATIC</fullName>
        </alternativeName>
        <alternativeName>
            <fullName evidence="10">IMP synthase</fullName>
        </alternativeName>
        <alternativeName>
            <fullName evidence="10">Inosinicase</fullName>
        </alternativeName>
    </domain>
</protein>
<dbReference type="PANTHER" id="PTHR11692:SF0">
    <property type="entry name" value="BIFUNCTIONAL PURINE BIOSYNTHESIS PROTEIN ATIC"/>
    <property type="match status" value="1"/>
</dbReference>
<dbReference type="GO" id="GO:0003937">
    <property type="term" value="F:IMP cyclohydrolase activity"/>
    <property type="evidence" value="ECO:0007669"/>
    <property type="project" value="UniProtKB-UniRule"/>
</dbReference>
<dbReference type="FunFam" id="3.40.50.1380:FF:000001">
    <property type="entry name" value="Bifunctional purine biosynthesis protein PurH"/>
    <property type="match status" value="1"/>
</dbReference>
<dbReference type="UniPathway" id="UPA00074">
    <property type="reaction ID" value="UER00133"/>
</dbReference>
<dbReference type="NCBIfam" id="TIGR00355">
    <property type="entry name" value="purH"/>
    <property type="match status" value="1"/>
</dbReference>
<comment type="caution">
    <text evidence="12">The sequence shown here is derived from an EMBL/GenBank/DDBJ whole genome shotgun (WGS) entry which is preliminary data.</text>
</comment>
<gene>
    <name evidence="10" type="primary">purH</name>
    <name evidence="12" type="ORF">HNQ77_000044</name>
</gene>
<comment type="similarity">
    <text evidence="3 10">Belongs to the PurH family.</text>
</comment>
<evidence type="ECO:0000256" key="7">
    <source>
        <dbReference type="ARBA" id="ARBA00023268"/>
    </source>
</evidence>
<dbReference type="HAMAP" id="MF_00139">
    <property type="entry name" value="PurH"/>
    <property type="match status" value="1"/>
</dbReference>
<evidence type="ECO:0000256" key="5">
    <source>
        <dbReference type="ARBA" id="ARBA00022755"/>
    </source>
</evidence>
<dbReference type="Proteomes" id="UP000538666">
    <property type="component" value="Unassembled WGS sequence"/>
</dbReference>
<name>A0A841JL85_9BACT</name>
<dbReference type="InterPro" id="IPR016193">
    <property type="entry name" value="Cytidine_deaminase-like"/>
</dbReference>
<evidence type="ECO:0000256" key="10">
    <source>
        <dbReference type="HAMAP-Rule" id="MF_00139"/>
    </source>
</evidence>
<dbReference type="InterPro" id="IPR011607">
    <property type="entry name" value="MGS-like_dom"/>
</dbReference>
<organism evidence="12 13">
    <name type="scientific">Silvibacterium bohemicum</name>
    <dbReference type="NCBI Taxonomy" id="1577686"/>
    <lineage>
        <taxon>Bacteria</taxon>
        <taxon>Pseudomonadati</taxon>
        <taxon>Acidobacteriota</taxon>
        <taxon>Terriglobia</taxon>
        <taxon>Terriglobales</taxon>
        <taxon>Acidobacteriaceae</taxon>
        <taxon>Silvibacterium</taxon>
    </lineage>
</organism>
<dbReference type="CDD" id="cd01421">
    <property type="entry name" value="IMPCH"/>
    <property type="match status" value="1"/>
</dbReference>
<dbReference type="EC" id="3.5.4.10" evidence="10"/>
<keyword evidence="5 10" id="KW-0658">Purine biosynthesis</keyword>
<dbReference type="InterPro" id="IPR002695">
    <property type="entry name" value="PurH-like"/>
</dbReference>
<evidence type="ECO:0000256" key="9">
    <source>
        <dbReference type="ARBA" id="ARBA00050687"/>
    </source>
</evidence>
<evidence type="ECO:0000313" key="13">
    <source>
        <dbReference type="Proteomes" id="UP000538666"/>
    </source>
</evidence>
<dbReference type="SUPFAM" id="SSF52335">
    <property type="entry name" value="Methylglyoxal synthase-like"/>
    <property type="match status" value="1"/>
</dbReference>
<evidence type="ECO:0000256" key="1">
    <source>
        <dbReference type="ARBA" id="ARBA00004844"/>
    </source>
</evidence>
<dbReference type="EC" id="2.1.2.3" evidence="10"/>
<comment type="pathway">
    <text evidence="1 10">Purine metabolism; IMP biosynthesis via de novo pathway; IMP from 5-formamido-1-(5-phospho-D-ribosyl)imidazole-4-carboxamide: step 1/1.</text>
</comment>
<dbReference type="FunFam" id="3.40.140.20:FF:000001">
    <property type="entry name" value="Bifunctional purine biosynthesis protein PurH"/>
    <property type="match status" value="1"/>
</dbReference>
<dbReference type="GO" id="GO:0005829">
    <property type="term" value="C:cytosol"/>
    <property type="evidence" value="ECO:0007669"/>
    <property type="project" value="TreeGrafter"/>
</dbReference>
<dbReference type="SMART" id="SM00851">
    <property type="entry name" value="MGS"/>
    <property type="match status" value="1"/>
</dbReference>
<dbReference type="Gene3D" id="3.40.140.20">
    <property type="match status" value="2"/>
</dbReference>